<evidence type="ECO:0000313" key="1">
    <source>
        <dbReference type="EMBL" id="CUN08651.1"/>
    </source>
</evidence>
<proteinExistence type="predicted"/>
<gene>
    <name evidence="1" type="ORF">ERS852444_01815</name>
</gene>
<organism evidence="1 2">
    <name type="scientific">Roseburia inulinivorans</name>
    <dbReference type="NCBI Taxonomy" id="360807"/>
    <lineage>
        <taxon>Bacteria</taxon>
        <taxon>Bacillati</taxon>
        <taxon>Bacillota</taxon>
        <taxon>Clostridia</taxon>
        <taxon>Lachnospirales</taxon>
        <taxon>Lachnospiraceae</taxon>
        <taxon>Roseburia</taxon>
    </lineage>
</organism>
<protein>
    <submittedName>
        <fullName evidence="1">Uncharacterized protein</fullName>
    </submittedName>
</protein>
<dbReference type="Proteomes" id="UP000095453">
    <property type="component" value="Unassembled WGS sequence"/>
</dbReference>
<evidence type="ECO:0000313" key="2">
    <source>
        <dbReference type="Proteomes" id="UP000095453"/>
    </source>
</evidence>
<reference evidence="1 2" key="1">
    <citation type="submission" date="2015-09" db="EMBL/GenBank/DDBJ databases">
        <authorList>
            <consortium name="Pathogen Informatics"/>
        </authorList>
    </citation>
    <scope>NUCLEOTIDE SEQUENCE [LARGE SCALE GENOMIC DNA]</scope>
    <source>
        <strain evidence="1 2">2789STDY5608887</strain>
    </source>
</reference>
<dbReference type="RefSeq" id="WP_055169239.1">
    <property type="nucleotide sequence ID" value="NZ_CYXX01000012.1"/>
</dbReference>
<name>A0A173U159_9FIRM</name>
<accession>A0A173U159</accession>
<dbReference type="AlphaFoldDB" id="A0A173U159"/>
<sequence length="280" mass="33293">MDFILNEKSLHGQFENVETFLKSLKNNIRCFDIIHKKTENRIYKIVDFHKCYITGDKQICDLKYQPNSDELLRFQIQLTEEIYTKPYWDENVQHDMDEEYMWQNENVTATALAEAVAHKSSLLSFDSDQYRDQVLCIQKGDRDYKVLSIYSPGYLAQNHSKDLSIGRCEELKILYEGTRIDCSLLESKSGQDFLEQHEYELLKKTLDKFVRHESWESIDLDDGLEYKKYHGSGKSDWFTGYPQTIMKFRYSGKQRVFGYRKGDRFRVLYIERDHKISDKG</sequence>
<dbReference type="EMBL" id="CYXX01000012">
    <property type="protein sequence ID" value="CUN08651.1"/>
    <property type="molecule type" value="Genomic_DNA"/>
</dbReference>